<keyword evidence="2" id="KW-0472">Membrane</keyword>
<evidence type="ECO:0000256" key="3">
    <source>
        <dbReference type="SAM" id="SignalP"/>
    </source>
</evidence>
<reference evidence="4 5" key="1">
    <citation type="submission" date="2018-10" db="EMBL/GenBank/DDBJ databases">
        <authorList>
            <consortium name="Pathogen Informatics"/>
        </authorList>
    </citation>
    <scope>NUCLEOTIDE SEQUENCE [LARGE SCALE GENOMIC DNA]</scope>
</reference>
<organism evidence="4 5">
    <name type="scientific">Mesocestoides corti</name>
    <name type="common">Flatworm</name>
    <dbReference type="NCBI Taxonomy" id="53468"/>
    <lineage>
        <taxon>Eukaryota</taxon>
        <taxon>Metazoa</taxon>
        <taxon>Spiralia</taxon>
        <taxon>Lophotrochozoa</taxon>
        <taxon>Platyhelminthes</taxon>
        <taxon>Cestoda</taxon>
        <taxon>Eucestoda</taxon>
        <taxon>Cyclophyllidea</taxon>
        <taxon>Mesocestoididae</taxon>
        <taxon>Mesocestoides</taxon>
    </lineage>
</organism>
<keyword evidence="3" id="KW-0732">Signal</keyword>
<dbReference type="PANTHER" id="PTHR10151">
    <property type="entry name" value="ECTONUCLEOTIDE PYROPHOSPHATASE/PHOSPHODIESTERASE"/>
    <property type="match status" value="1"/>
</dbReference>
<dbReference type="Gene3D" id="3.40.720.10">
    <property type="entry name" value="Alkaline Phosphatase, subunit A"/>
    <property type="match status" value="1"/>
</dbReference>
<dbReference type="Proteomes" id="UP000267029">
    <property type="component" value="Unassembled WGS sequence"/>
</dbReference>
<feature type="region of interest" description="Disordered" evidence="1">
    <location>
        <begin position="502"/>
        <end position="525"/>
    </location>
</feature>
<dbReference type="EMBL" id="UXSR01000159">
    <property type="protein sequence ID" value="VDD75322.1"/>
    <property type="molecule type" value="Genomic_DNA"/>
</dbReference>
<sequence length="570" mass="62947">MILKCICFIFCTLKVLQHNIGEAAFVSPSSHQKIVLISAQNIALTWSGHSDHNLSAFDELLQNGCLIHGIPIDNITSSMQAHSLMLSGGSSQETTFNNSREMTCDKLIFSKIKPTSEPLWLTNQRHGHQSASYFWPEDYISVNGSRPFKTAGINPSTHSAYFNIDQIIQWLLSPAISLVDIFIPPTEGLHGDYISSLSVEYTNAFLSSLLSHIKNHPKLNSSVSFVFVGGFAVANSNSDESPVIIEDLFKSTRYFNQYLASGHNFEVWLPPYRENESLRTVLAGKNSDFITCNTSQFLERFPQVDVGVLPPYYLVAKPGKMLFLRKQHLEEAESAYVILSGPAFNTSNRACKKTAKHHIQLTDVYPLVCWALGLTRPWPHSGHLARVSHLLRKPPTQSELDDFNAYATGRASSVETGLFMGISASTLISGTLLDSLVSGRLLSKSQSQAYFMHQPRSIIASFAIVFGLLFVSLAVKYGGSSQTFRGGVVRFASDMRHRRRRFRPAGGESLLGDSSSNRGVEDDDEEEVVVSTDALRNSFAGKNDSQAFLQMLHSPTVSGTPRTAPLSTNL</sequence>
<dbReference type="SUPFAM" id="SSF53649">
    <property type="entry name" value="Alkaline phosphatase-like"/>
    <property type="match status" value="1"/>
</dbReference>
<proteinExistence type="predicted"/>
<evidence type="ECO:0000313" key="4">
    <source>
        <dbReference type="EMBL" id="VDD75322.1"/>
    </source>
</evidence>
<gene>
    <name evidence="4" type="ORF">MCOS_LOCUS1325</name>
</gene>
<dbReference type="AlphaFoldDB" id="A0A0R3U3Y4"/>
<feature type="transmembrane region" description="Helical" evidence="2">
    <location>
        <begin position="458"/>
        <end position="475"/>
    </location>
</feature>
<accession>A0A0R3U3Y4</accession>
<dbReference type="PANTHER" id="PTHR10151:SF120">
    <property type="entry name" value="BIS(5'-ADENOSYL)-TRIPHOSPHATASE"/>
    <property type="match status" value="1"/>
</dbReference>
<dbReference type="InterPro" id="IPR017850">
    <property type="entry name" value="Alkaline_phosphatase_core_sf"/>
</dbReference>
<feature type="signal peptide" evidence="3">
    <location>
        <begin position="1"/>
        <end position="17"/>
    </location>
</feature>
<protein>
    <submittedName>
        <fullName evidence="4">Uncharacterized protein</fullName>
    </submittedName>
</protein>
<dbReference type="OrthoDB" id="415411at2759"/>
<name>A0A0R3U3Y4_MESCO</name>
<keyword evidence="5" id="KW-1185">Reference proteome</keyword>
<evidence type="ECO:0000256" key="2">
    <source>
        <dbReference type="SAM" id="Phobius"/>
    </source>
</evidence>
<keyword evidence="2" id="KW-1133">Transmembrane helix</keyword>
<evidence type="ECO:0000313" key="5">
    <source>
        <dbReference type="Proteomes" id="UP000267029"/>
    </source>
</evidence>
<evidence type="ECO:0000256" key="1">
    <source>
        <dbReference type="SAM" id="MobiDB-lite"/>
    </source>
</evidence>
<feature type="chain" id="PRO_5030017408" evidence="3">
    <location>
        <begin position="18"/>
        <end position="570"/>
    </location>
</feature>
<dbReference type="GO" id="GO:0016787">
    <property type="term" value="F:hydrolase activity"/>
    <property type="evidence" value="ECO:0007669"/>
    <property type="project" value="UniProtKB-ARBA"/>
</dbReference>
<keyword evidence="2" id="KW-0812">Transmembrane</keyword>